<name>A0ABW0HY42_9BACL</name>
<dbReference type="SUPFAM" id="SSF48208">
    <property type="entry name" value="Six-hairpin glycosidases"/>
    <property type="match status" value="1"/>
</dbReference>
<accession>A0ABW0HY42</accession>
<feature type="domain" description="Glycosyl hydrolase family 95 N-terminal" evidence="1">
    <location>
        <begin position="11"/>
        <end position="186"/>
    </location>
</feature>
<dbReference type="EMBL" id="JBHSMI010000052">
    <property type="protein sequence ID" value="MFC5406166.1"/>
    <property type="molecule type" value="Genomic_DNA"/>
</dbReference>
<dbReference type="InterPro" id="IPR054363">
    <property type="entry name" value="GH95_cat"/>
</dbReference>
<dbReference type="Gene3D" id="1.50.10.10">
    <property type="match status" value="1"/>
</dbReference>
<dbReference type="PIRSF" id="PIRSF007663">
    <property type="entry name" value="UCP007663"/>
    <property type="match status" value="1"/>
</dbReference>
<dbReference type="InterPro" id="IPR049053">
    <property type="entry name" value="AFCA-like_C"/>
</dbReference>
<feature type="domain" description="Alpha fucosidase A-like C-terminal" evidence="2">
    <location>
        <begin position="675"/>
        <end position="735"/>
    </location>
</feature>
<feature type="domain" description="Glycosyl hydrolase family 95 catalytic" evidence="3">
    <location>
        <begin position="250"/>
        <end position="672"/>
    </location>
</feature>
<dbReference type="InterPro" id="IPR012341">
    <property type="entry name" value="6hp_glycosidase-like_sf"/>
</dbReference>
<reference evidence="5" key="1">
    <citation type="journal article" date="2019" name="Int. J. Syst. Evol. Microbiol.">
        <title>The Global Catalogue of Microorganisms (GCM) 10K type strain sequencing project: providing services to taxonomists for standard genome sequencing and annotation.</title>
        <authorList>
            <consortium name="The Broad Institute Genomics Platform"/>
            <consortium name="The Broad Institute Genome Sequencing Center for Infectious Disease"/>
            <person name="Wu L."/>
            <person name="Ma J."/>
        </authorList>
    </citation>
    <scope>NUCLEOTIDE SEQUENCE [LARGE SCALE GENOMIC DNA]</scope>
    <source>
        <strain evidence="5">CGMCC 1.18575</strain>
    </source>
</reference>
<evidence type="ECO:0000259" key="3">
    <source>
        <dbReference type="Pfam" id="PF22124"/>
    </source>
</evidence>
<dbReference type="Pfam" id="PF21307">
    <property type="entry name" value="Glyco_hydro_95_C"/>
    <property type="match status" value="1"/>
</dbReference>
<dbReference type="RefSeq" id="WP_378138110.1">
    <property type="nucleotide sequence ID" value="NZ_JBHSMI010000052.1"/>
</dbReference>
<evidence type="ECO:0000313" key="5">
    <source>
        <dbReference type="Proteomes" id="UP001596113"/>
    </source>
</evidence>
<keyword evidence="5" id="KW-1185">Reference proteome</keyword>
<dbReference type="InterPro" id="IPR016518">
    <property type="entry name" value="Alpha-L-fucosidase"/>
</dbReference>
<evidence type="ECO:0000259" key="2">
    <source>
        <dbReference type="Pfam" id="PF21307"/>
    </source>
</evidence>
<keyword evidence="4" id="KW-0378">Hydrolase</keyword>
<evidence type="ECO:0000259" key="1">
    <source>
        <dbReference type="Pfam" id="PF14498"/>
    </source>
</evidence>
<proteinExistence type="predicted"/>
<dbReference type="InterPro" id="IPR027414">
    <property type="entry name" value="GH95_N_dom"/>
</dbReference>
<dbReference type="PANTHER" id="PTHR31084">
    <property type="entry name" value="ALPHA-L-FUCOSIDASE 2"/>
    <property type="match status" value="1"/>
</dbReference>
<dbReference type="GO" id="GO:0016787">
    <property type="term" value="F:hydrolase activity"/>
    <property type="evidence" value="ECO:0007669"/>
    <property type="project" value="UniProtKB-KW"/>
</dbReference>
<organism evidence="4 5">
    <name type="scientific">Cohnella soli</name>
    <dbReference type="NCBI Taxonomy" id="425005"/>
    <lineage>
        <taxon>Bacteria</taxon>
        <taxon>Bacillati</taxon>
        <taxon>Bacillota</taxon>
        <taxon>Bacilli</taxon>
        <taxon>Bacillales</taxon>
        <taxon>Paenibacillaceae</taxon>
        <taxon>Cohnella</taxon>
    </lineage>
</organism>
<dbReference type="InterPro" id="IPR008928">
    <property type="entry name" value="6-hairpin_glycosidase_sf"/>
</dbReference>
<comment type="caution">
    <text evidence="4">The sequence shown here is derived from an EMBL/GenBank/DDBJ whole genome shotgun (WGS) entry which is preliminary data.</text>
</comment>
<dbReference type="Pfam" id="PF22124">
    <property type="entry name" value="Glyco_hydro_95_cat"/>
    <property type="match status" value="1"/>
</dbReference>
<dbReference type="Proteomes" id="UP001596113">
    <property type="component" value="Unassembled WGS sequence"/>
</dbReference>
<sequence length="759" mass="85843">MMKPMRYAMHMKRPASWWNDNWREGTPLGNGLHGALMYGNTANERVMLTHSRLWREGTQPDIPDVSDVLPAMRELIFAGEVPTADRMITDALIERGYAPREAFPFPAADLNLVLPAVKGFSRYRRGLDMSSAEAYVRYMDGDTRMERRGFVSRSDDVVVVECHKDTEISLSIHRPDSTDEEIKLPENVCTVVDGEWLYFKAEIAGVEHGAVARVIKGDTALILVKLYTEGDSSVKWPALKARLADLPANYAPLFERHVAEHRRLFDACRFVLEDREFDQETTNEQLLDAAYDEGMPNALAERMWAYGRYLLISATTTGGLPCNLTGLWSGDYEAFWSFNMANINLQMTYWQALQGGLSELMLPVFDYYDFAIEDMKENARKLYGCSGIFLPAVTMPGCMRHVCLAPHITNWTAGAGWIAQHYYDYYLFTRETDFLEKRALPFMTEAAKFYIDFVLWQGDTWHVCPSVSPENRTLNYKMGNIELGDGTQSAIDATMDIAVIKELFTNLLAIGDATSLVSVSDMAAYKRMLDGAPAYQINEWGAPREWLHEDFPDNDLHRHQSHLYPMYPGLEHARRDEATTEIYRRGAVRRMTVGLSCQTSWSLVQNANMMARVKEAELALESLNLIAKSCLMRNLFTTCNDWRGSGIGLEFPLAPFQLDANAGWSSAVQEMLLFSDAERVELLPALPPKWERGQIGPLHTRCGISVELSWDRDANEASVILLASRDTSYRLVMPDGGQRTITMKAGDVQKSAFGLRKEV</sequence>
<protein>
    <submittedName>
        <fullName evidence="4">Glycoside hydrolase N-terminal domain-containing protein</fullName>
    </submittedName>
</protein>
<gene>
    <name evidence="4" type="ORF">ACFPOF_25785</name>
</gene>
<evidence type="ECO:0000313" key="4">
    <source>
        <dbReference type="EMBL" id="MFC5406166.1"/>
    </source>
</evidence>
<dbReference type="PANTHER" id="PTHR31084:SF0">
    <property type="entry name" value="ALPHA-L-FUCOSIDASE 2"/>
    <property type="match status" value="1"/>
</dbReference>
<dbReference type="Pfam" id="PF14498">
    <property type="entry name" value="Glyco_hyd_65N_2"/>
    <property type="match status" value="1"/>
</dbReference>